<dbReference type="Gene3D" id="1.25.40.10">
    <property type="entry name" value="Tetratricopeptide repeat domain"/>
    <property type="match status" value="1"/>
</dbReference>
<dbReference type="InterPro" id="IPR036097">
    <property type="entry name" value="HisK_dim/P_sf"/>
</dbReference>
<dbReference type="SMART" id="SM00387">
    <property type="entry name" value="HATPase_c"/>
    <property type="match status" value="1"/>
</dbReference>
<dbReference type="EMBL" id="SNQG01000004">
    <property type="protein sequence ID" value="TEW65761.1"/>
    <property type="molecule type" value="Genomic_DNA"/>
</dbReference>
<evidence type="ECO:0000256" key="1">
    <source>
        <dbReference type="ARBA" id="ARBA00000085"/>
    </source>
</evidence>
<evidence type="ECO:0000313" key="12">
    <source>
        <dbReference type="Proteomes" id="UP000583101"/>
    </source>
</evidence>
<keyword evidence="12" id="KW-1185">Reference proteome</keyword>
<name>A0A4Y8AAZ4_9SPHI</name>
<keyword evidence="5 10" id="KW-0418">Kinase</keyword>
<dbReference type="CDD" id="cd00082">
    <property type="entry name" value="HisKA"/>
    <property type="match status" value="1"/>
</dbReference>
<comment type="catalytic activity">
    <reaction evidence="1">
        <text>ATP + protein L-histidine = ADP + protein N-phospho-L-histidine.</text>
        <dbReference type="EC" id="2.7.13.3"/>
    </reaction>
</comment>
<evidence type="ECO:0000313" key="11">
    <source>
        <dbReference type="Proteomes" id="UP000297248"/>
    </source>
</evidence>
<dbReference type="InterPro" id="IPR036890">
    <property type="entry name" value="HATPase_C_sf"/>
</dbReference>
<evidence type="ECO:0000256" key="3">
    <source>
        <dbReference type="ARBA" id="ARBA00022553"/>
    </source>
</evidence>
<dbReference type="Pfam" id="PF02518">
    <property type="entry name" value="HATPase_c"/>
    <property type="match status" value="1"/>
</dbReference>
<dbReference type="PANTHER" id="PTHR43711">
    <property type="entry name" value="TWO-COMPONENT HISTIDINE KINASE"/>
    <property type="match status" value="1"/>
</dbReference>
<dbReference type="InterPro" id="IPR011990">
    <property type="entry name" value="TPR-like_helical_dom_sf"/>
</dbReference>
<dbReference type="Proteomes" id="UP000297248">
    <property type="component" value="Unassembled WGS sequence"/>
</dbReference>
<evidence type="ECO:0000259" key="8">
    <source>
        <dbReference type="PROSITE" id="PS50109"/>
    </source>
</evidence>
<comment type="caution">
    <text evidence="10">The sequence shown here is derived from an EMBL/GenBank/DDBJ whole genome shotgun (WGS) entry which is preliminary data.</text>
</comment>
<evidence type="ECO:0000256" key="7">
    <source>
        <dbReference type="SAM" id="Phobius"/>
    </source>
</evidence>
<keyword evidence="7" id="KW-0472">Membrane</keyword>
<protein>
    <recommendedName>
        <fullName evidence="2">histidine kinase</fullName>
        <ecNumber evidence="2">2.7.13.3</ecNumber>
    </recommendedName>
</protein>
<dbReference type="Gene3D" id="3.30.565.10">
    <property type="entry name" value="Histidine kinase-like ATPase, C-terminal domain"/>
    <property type="match status" value="1"/>
</dbReference>
<gene>
    <name evidence="10" type="ORF">E2R65_11505</name>
    <name evidence="9" type="ORF">GGR35_002059</name>
</gene>
<feature type="domain" description="Histidine kinase" evidence="8">
    <location>
        <begin position="408"/>
        <end position="622"/>
    </location>
</feature>
<evidence type="ECO:0000256" key="4">
    <source>
        <dbReference type="ARBA" id="ARBA00022679"/>
    </source>
</evidence>
<dbReference type="EMBL" id="JACIEG010000003">
    <property type="protein sequence ID" value="MBB3969456.1"/>
    <property type="molecule type" value="Genomic_DNA"/>
</dbReference>
<dbReference type="AlphaFoldDB" id="A0A4Y8AAZ4"/>
<dbReference type="InterPro" id="IPR003661">
    <property type="entry name" value="HisK_dim/P_dom"/>
</dbReference>
<keyword evidence="4" id="KW-0808">Transferase</keyword>
<keyword evidence="7" id="KW-0812">Transmembrane</keyword>
<evidence type="ECO:0000313" key="9">
    <source>
        <dbReference type="EMBL" id="MBB3969456.1"/>
    </source>
</evidence>
<dbReference type="SMART" id="SM00388">
    <property type="entry name" value="HisKA"/>
    <property type="match status" value="1"/>
</dbReference>
<accession>A0A4Y8AAZ4</accession>
<reference evidence="10" key="2">
    <citation type="submission" date="2019-03" db="EMBL/GenBank/DDBJ databases">
        <authorList>
            <person name="Yan Y.-Q."/>
            <person name="Du Z.-J."/>
        </authorList>
    </citation>
    <scope>NUCLEOTIDE SEQUENCE</scope>
    <source>
        <strain evidence="10">PP-F2FG21</strain>
    </source>
</reference>
<dbReference type="PROSITE" id="PS50109">
    <property type="entry name" value="HIS_KIN"/>
    <property type="match status" value="1"/>
</dbReference>
<sequence>MIRRYILSLLFTFLLPCVCIAQLSEIRQLQEQLKHPKDSLDYLRKLNKIGLLIHLKNADSSFYYGIQANGLADRLNDPKEKSSALSNIATGLLLKGLYSQALQYFGKAYVVCKANDFKPEMAGGLMNQSIAYSFIGDSIKVIQFAIRANHLTRAYLMHDSVASMLLANYVELNSKLAKDSVTWYLSNAEKVANRFKDKRAMVFIGQIKATRLINNNQPQQALPLIRYNLAVTRANNWDYHEMEALNILGSYYLAINKTDSALAAYKIIYNKAKANNYVYWQIDILKAISNCYKLKNDKAGEYNTAQLLIKALEQDNNANSSFLGDYIKYNQAQDELKKLSLSEMLNHKKIIWLVAACIAGSMVIILLIWFYIKVNAQAAKLTELNATITGQNQALKESDIFKSRLLSMLAHDFRSPLNSTIGMVQLLKDHETMDVDEAAGLYKLIETDINEVLLTFDNILQWTRKQLTGYTMEPVKVNLRESITEAFGFFHEQANAGQITLVNEVDARIAPFTDLEIIRFINRNLLHNAIKYSPAGGRITTVSAVTKDEIMIKIKDEGSGLSDRLLKELFTGKVSDTNDSTQGAGLALNICAEFIQKLGGRIWAGNGPAKGAEFSYTIPLTAASGPVV</sequence>
<keyword evidence="6" id="KW-0902">Two-component regulatory system</keyword>
<feature type="transmembrane region" description="Helical" evidence="7">
    <location>
        <begin position="350"/>
        <end position="372"/>
    </location>
</feature>
<evidence type="ECO:0000256" key="2">
    <source>
        <dbReference type="ARBA" id="ARBA00012438"/>
    </source>
</evidence>
<dbReference type="InterPro" id="IPR005467">
    <property type="entry name" value="His_kinase_dom"/>
</dbReference>
<evidence type="ECO:0000313" key="10">
    <source>
        <dbReference type="EMBL" id="TEW65761.1"/>
    </source>
</evidence>
<organism evidence="10 11">
    <name type="scientific">Mucilaginibacter phyllosphaerae</name>
    <dbReference type="NCBI Taxonomy" id="1812349"/>
    <lineage>
        <taxon>Bacteria</taxon>
        <taxon>Pseudomonadati</taxon>
        <taxon>Bacteroidota</taxon>
        <taxon>Sphingobacteriia</taxon>
        <taxon>Sphingobacteriales</taxon>
        <taxon>Sphingobacteriaceae</taxon>
        <taxon>Mucilaginibacter</taxon>
    </lineage>
</organism>
<reference evidence="10 11" key="1">
    <citation type="journal article" date="2016" name="Int. J. Syst. Evol. Microbiol.">
        <title>Proposal of Mucilaginibacter phyllosphaerae sp. nov. isolated from the phyllosphere of Galium album.</title>
        <authorList>
            <person name="Aydogan E.L."/>
            <person name="Busse H.J."/>
            <person name="Moser G."/>
            <person name="Muller C."/>
            <person name="Kampfer P."/>
            <person name="Glaeser S.P."/>
        </authorList>
    </citation>
    <scope>NUCLEOTIDE SEQUENCE [LARGE SCALE GENOMIC DNA]</scope>
    <source>
        <strain evidence="10 11">PP-F2FG21</strain>
    </source>
</reference>
<dbReference type="Pfam" id="PF00512">
    <property type="entry name" value="HisKA"/>
    <property type="match status" value="1"/>
</dbReference>
<dbReference type="InterPro" id="IPR004358">
    <property type="entry name" value="Sig_transdc_His_kin-like_C"/>
</dbReference>
<dbReference type="PRINTS" id="PR00344">
    <property type="entry name" value="BCTRLSENSOR"/>
</dbReference>
<keyword evidence="7" id="KW-1133">Transmembrane helix</keyword>
<dbReference type="Proteomes" id="UP000583101">
    <property type="component" value="Unassembled WGS sequence"/>
</dbReference>
<dbReference type="EC" id="2.7.13.3" evidence="2"/>
<dbReference type="SUPFAM" id="SSF48452">
    <property type="entry name" value="TPR-like"/>
    <property type="match status" value="1"/>
</dbReference>
<dbReference type="Gene3D" id="1.10.287.130">
    <property type="match status" value="1"/>
</dbReference>
<dbReference type="GO" id="GO:0000155">
    <property type="term" value="F:phosphorelay sensor kinase activity"/>
    <property type="evidence" value="ECO:0007669"/>
    <property type="project" value="InterPro"/>
</dbReference>
<dbReference type="InterPro" id="IPR003594">
    <property type="entry name" value="HATPase_dom"/>
</dbReference>
<dbReference type="InterPro" id="IPR050736">
    <property type="entry name" value="Sensor_HK_Regulatory"/>
</dbReference>
<dbReference type="RefSeq" id="WP_134336630.1">
    <property type="nucleotide sequence ID" value="NZ_BMCZ01000002.1"/>
</dbReference>
<proteinExistence type="predicted"/>
<reference evidence="9 12" key="3">
    <citation type="submission" date="2020-08" db="EMBL/GenBank/DDBJ databases">
        <title>Genomic Encyclopedia of Type Strains, Phase IV (KMG-IV): sequencing the most valuable type-strain genomes for metagenomic binning, comparative biology and taxonomic classification.</title>
        <authorList>
            <person name="Goeker M."/>
        </authorList>
    </citation>
    <scope>NUCLEOTIDE SEQUENCE [LARGE SCALE GENOMIC DNA]</scope>
    <source>
        <strain evidence="9 12">DSM 100995</strain>
    </source>
</reference>
<dbReference type="PANTHER" id="PTHR43711:SF1">
    <property type="entry name" value="HISTIDINE KINASE 1"/>
    <property type="match status" value="1"/>
</dbReference>
<dbReference type="OrthoDB" id="1301080at2"/>
<keyword evidence="3" id="KW-0597">Phosphoprotein</keyword>
<evidence type="ECO:0000256" key="5">
    <source>
        <dbReference type="ARBA" id="ARBA00022777"/>
    </source>
</evidence>
<dbReference type="SUPFAM" id="SSF47384">
    <property type="entry name" value="Homodimeric domain of signal transducing histidine kinase"/>
    <property type="match status" value="1"/>
</dbReference>
<dbReference type="SUPFAM" id="SSF55874">
    <property type="entry name" value="ATPase domain of HSP90 chaperone/DNA topoisomerase II/histidine kinase"/>
    <property type="match status" value="1"/>
</dbReference>
<evidence type="ECO:0000256" key="6">
    <source>
        <dbReference type="ARBA" id="ARBA00023012"/>
    </source>
</evidence>